<keyword evidence="1" id="KW-0472">Membrane</keyword>
<dbReference type="RefSeq" id="WP_209812277.1">
    <property type="nucleotide sequence ID" value="NZ_JAGGKT010000018.1"/>
</dbReference>
<name>A0ABS4GVI7_9BACL</name>
<organism evidence="2 3">
    <name type="scientific">Ammoniphilus resinae</name>
    <dbReference type="NCBI Taxonomy" id="861532"/>
    <lineage>
        <taxon>Bacteria</taxon>
        <taxon>Bacillati</taxon>
        <taxon>Bacillota</taxon>
        <taxon>Bacilli</taxon>
        <taxon>Bacillales</taxon>
        <taxon>Paenibacillaceae</taxon>
        <taxon>Aneurinibacillus group</taxon>
        <taxon>Ammoniphilus</taxon>
    </lineage>
</organism>
<evidence type="ECO:0008006" key="4">
    <source>
        <dbReference type="Google" id="ProtNLM"/>
    </source>
</evidence>
<sequence>MDLLPRKCEWWTSPLSEQRLIIAYYFVVLDSALGPVVFAGLLALAEQPAGPAQSPVALVEWLAVTAVAAGRWLVQRTAFVPAAIVAELVVIAVALVGSAAGWRLLVPVTRIVGLAVPIEWPVGFVVLT</sequence>
<evidence type="ECO:0000313" key="3">
    <source>
        <dbReference type="Proteomes" id="UP001519343"/>
    </source>
</evidence>
<feature type="transmembrane region" description="Helical" evidence="1">
    <location>
        <begin position="20"/>
        <end position="44"/>
    </location>
</feature>
<evidence type="ECO:0000313" key="2">
    <source>
        <dbReference type="EMBL" id="MBP1934274.1"/>
    </source>
</evidence>
<comment type="caution">
    <text evidence="2">The sequence shown here is derived from an EMBL/GenBank/DDBJ whole genome shotgun (WGS) entry which is preliminary data.</text>
</comment>
<evidence type="ECO:0000256" key="1">
    <source>
        <dbReference type="SAM" id="Phobius"/>
    </source>
</evidence>
<dbReference type="EMBL" id="JAGGKT010000018">
    <property type="protein sequence ID" value="MBP1934274.1"/>
    <property type="molecule type" value="Genomic_DNA"/>
</dbReference>
<keyword evidence="1" id="KW-1133">Transmembrane helix</keyword>
<keyword evidence="3" id="KW-1185">Reference proteome</keyword>
<protein>
    <recommendedName>
        <fullName evidence="4">Sensor histidine kinase</fullName>
    </recommendedName>
</protein>
<keyword evidence="1" id="KW-0812">Transmembrane</keyword>
<feature type="transmembrane region" description="Helical" evidence="1">
    <location>
        <begin position="80"/>
        <end position="102"/>
    </location>
</feature>
<dbReference type="Proteomes" id="UP001519343">
    <property type="component" value="Unassembled WGS sequence"/>
</dbReference>
<feature type="transmembrane region" description="Helical" evidence="1">
    <location>
        <begin position="56"/>
        <end position="74"/>
    </location>
</feature>
<gene>
    <name evidence="2" type="ORF">J2Z37_004293</name>
</gene>
<reference evidence="2 3" key="1">
    <citation type="submission" date="2021-03" db="EMBL/GenBank/DDBJ databases">
        <title>Genomic Encyclopedia of Type Strains, Phase IV (KMG-IV): sequencing the most valuable type-strain genomes for metagenomic binning, comparative biology and taxonomic classification.</title>
        <authorList>
            <person name="Goeker M."/>
        </authorList>
    </citation>
    <scope>NUCLEOTIDE SEQUENCE [LARGE SCALE GENOMIC DNA]</scope>
    <source>
        <strain evidence="2 3">DSM 24738</strain>
    </source>
</reference>
<proteinExistence type="predicted"/>
<accession>A0ABS4GVI7</accession>